<protein>
    <submittedName>
        <fullName evidence="2">Uncharacterized protein</fullName>
    </submittedName>
</protein>
<dbReference type="EMBL" id="JACCCC010000001">
    <property type="protein sequence ID" value="NYE48275.1"/>
    <property type="molecule type" value="Genomic_DNA"/>
</dbReference>
<reference evidence="2 3" key="1">
    <citation type="submission" date="2020-07" db="EMBL/GenBank/DDBJ databases">
        <title>Sequencing the genomes of 1000 actinobacteria strains.</title>
        <authorList>
            <person name="Klenk H.-P."/>
        </authorList>
    </citation>
    <scope>NUCLEOTIDE SEQUENCE [LARGE SCALE GENOMIC DNA]</scope>
    <source>
        <strain evidence="2 3">CXB654</strain>
    </source>
</reference>
<name>A0A852TY60_9ACTN</name>
<dbReference type="AlphaFoldDB" id="A0A852TY60"/>
<keyword evidence="3" id="KW-1185">Reference proteome</keyword>
<gene>
    <name evidence="2" type="ORF">HDA32_003395</name>
</gene>
<evidence type="ECO:0000313" key="2">
    <source>
        <dbReference type="EMBL" id="NYE48275.1"/>
    </source>
</evidence>
<sequence>MDRYEWELRRALRWYPPHYRERHGEEIIATALELRELDELEVSRAERWGLVKAGLLTRLRERPPFPRWLAYRLLGVRVPFRYRMWVRDEVLGRWFGLRTSATSLSFYFLLLIPFFWLTGSGESVYTVFFEPRDVYSFGVDLGSVPLAAVIGVWGGVTVALTWATLGFGRRRILRKHGFHPDGTSLEWTRQRCPDGRMHRLPD</sequence>
<evidence type="ECO:0000313" key="3">
    <source>
        <dbReference type="Proteomes" id="UP000589036"/>
    </source>
</evidence>
<accession>A0A852TY60</accession>
<evidence type="ECO:0000256" key="1">
    <source>
        <dbReference type="SAM" id="Phobius"/>
    </source>
</evidence>
<dbReference type="Proteomes" id="UP000589036">
    <property type="component" value="Unassembled WGS sequence"/>
</dbReference>
<keyword evidence="1" id="KW-1133">Transmembrane helix</keyword>
<dbReference type="RefSeq" id="WP_179644092.1">
    <property type="nucleotide sequence ID" value="NZ_BAAAYY010000016.1"/>
</dbReference>
<keyword evidence="1" id="KW-0812">Transmembrane</keyword>
<keyword evidence="1" id="KW-0472">Membrane</keyword>
<proteinExistence type="predicted"/>
<organism evidence="2 3">
    <name type="scientific">Spinactinospora alkalitolerans</name>
    <dbReference type="NCBI Taxonomy" id="687207"/>
    <lineage>
        <taxon>Bacteria</taxon>
        <taxon>Bacillati</taxon>
        <taxon>Actinomycetota</taxon>
        <taxon>Actinomycetes</taxon>
        <taxon>Streptosporangiales</taxon>
        <taxon>Nocardiopsidaceae</taxon>
        <taxon>Spinactinospora</taxon>
    </lineage>
</organism>
<comment type="caution">
    <text evidence="2">The sequence shown here is derived from an EMBL/GenBank/DDBJ whole genome shotgun (WGS) entry which is preliminary data.</text>
</comment>
<feature type="transmembrane region" description="Helical" evidence="1">
    <location>
        <begin position="144"/>
        <end position="165"/>
    </location>
</feature>